<dbReference type="NCBIfam" id="TIGR01489">
    <property type="entry name" value="DKMTPPase-SF"/>
    <property type="match status" value="1"/>
</dbReference>
<dbReference type="InterPro" id="IPR016965">
    <property type="entry name" value="Pase_PHOSPHO-typ"/>
</dbReference>
<feature type="binding site" evidence="8">
    <location>
        <position position="14"/>
    </location>
    <ligand>
        <name>Mg(2+)</name>
        <dbReference type="ChEBI" id="CHEBI:18420"/>
    </ligand>
</feature>
<feature type="binding site" evidence="8">
    <location>
        <position position="185"/>
    </location>
    <ligand>
        <name>Mg(2+)</name>
        <dbReference type="ChEBI" id="CHEBI:18420"/>
    </ligand>
</feature>
<feature type="binding site" evidence="8">
    <location>
        <position position="16"/>
    </location>
    <ligand>
        <name>Mg(2+)</name>
        <dbReference type="ChEBI" id="CHEBI:18420"/>
    </ligand>
</feature>
<dbReference type="InterPro" id="IPR006384">
    <property type="entry name" value="HAD_hydro_PyrdxlP_Pase-like"/>
</dbReference>
<dbReference type="Gene3D" id="3.40.50.1000">
    <property type="entry name" value="HAD superfamily/HAD-like"/>
    <property type="match status" value="1"/>
</dbReference>
<feature type="active site" description="Nucleophile" evidence="6">
    <location>
        <position position="14"/>
    </location>
</feature>
<dbReference type="OrthoDB" id="10267182at2759"/>
<evidence type="ECO:0000256" key="7">
    <source>
        <dbReference type="PIRSR" id="PIRSR031051-2"/>
    </source>
</evidence>
<dbReference type="GO" id="GO:0016791">
    <property type="term" value="F:phosphatase activity"/>
    <property type="evidence" value="ECO:0007669"/>
    <property type="project" value="InterPro"/>
</dbReference>
<evidence type="ECO:0000256" key="5">
    <source>
        <dbReference type="ARBA" id="ARBA00022842"/>
    </source>
</evidence>
<keyword evidence="3 8" id="KW-0479">Metal-binding</keyword>
<dbReference type="PANTHER" id="PTHR20889:SF12">
    <property type="entry name" value="LP01149P"/>
    <property type="match status" value="1"/>
</dbReference>
<evidence type="ECO:0000313" key="10">
    <source>
        <dbReference type="Proteomes" id="UP000678393"/>
    </source>
</evidence>
<dbReference type="SUPFAM" id="SSF56784">
    <property type="entry name" value="HAD-like"/>
    <property type="match status" value="1"/>
</dbReference>
<evidence type="ECO:0008006" key="11">
    <source>
        <dbReference type="Google" id="ProtNLM"/>
    </source>
</evidence>
<dbReference type="Proteomes" id="UP000678393">
    <property type="component" value="Unassembled WGS sequence"/>
</dbReference>
<dbReference type="EMBL" id="CAJHNH020000991">
    <property type="protein sequence ID" value="CAG5120915.1"/>
    <property type="molecule type" value="Genomic_DNA"/>
</dbReference>
<feature type="binding site" evidence="7">
    <location>
        <position position="104"/>
    </location>
    <ligand>
        <name>substrate</name>
    </ligand>
</feature>
<accession>A0A8S3YZ09</accession>
<gene>
    <name evidence="9" type="ORF">CUNI_LOCUS6473</name>
</gene>
<evidence type="ECO:0000256" key="6">
    <source>
        <dbReference type="PIRSR" id="PIRSR031051-1"/>
    </source>
</evidence>
<dbReference type="NCBIfam" id="TIGR01488">
    <property type="entry name" value="HAD-SF-IB"/>
    <property type="match status" value="1"/>
</dbReference>
<dbReference type="Pfam" id="PF06888">
    <property type="entry name" value="Put_Phosphatase"/>
    <property type="match status" value="1"/>
</dbReference>
<dbReference type="AlphaFoldDB" id="A0A8S3YZ09"/>
<dbReference type="InterPro" id="IPR023214">
    <property type="entry name" value="HAD_sf"/>
</dbReference>
<evidence type="ECO:0000256" key="1">
    <source>
        <dbReference type="ARBA" id="ARBA00001946"/>
    </source>
</evidence>
<name>A0A8S3YZ09_9EUPU</name>
<evidence type="ECO:0000313" key="9">
    <source>
        <dbReference type="EMBL" id="CAG5120915.1"/>
    </source>
</evidence>
<feature type="active site" description="Proton donor" evidence="6">
    <location>
        <position position="16"/>
    </location>
</feature>
<comment type="cofactor">
    <cofactor evidence="1 8">
        <name>Mg(2+)</name>
        <dbReference type="ChEBI" id="CHEBI:18420"/>
    </cofactor>
</comment>
<keyword evidence="4" id="KW-0378">Hydrolase</keyword>
<keyword evidence="10" id="KW-1185">Reference proteome</keyword>
<dbReference type="GO" id="GO:0046872">
    <property type="term" value="F:metal ion binding"/>
    <property type="evidence" value="ECO:0007669"/>
    <property type="project" value="UniProtKB-KW"/>
</dbReference>
<organism evidence="9 10">
    <name type="scientific">Candidula unifasciata</name>
    <dbReference type="NCBI Taxonomy" id="100452"/>
    <lineage>
        <taxon>Eukaryota</taxon>
        <taxon>Metazoa</taxon>
        <taxon>Spiralia</taxon>
        <taxon>Lophotrochozoa</taxon>
        <taxon>Mollusca</taxon>
        <taxon>Gastropoda</taxon>
        <taxon>Heterobranchia</taxon>
        <taxon>Euthyneura</taxon>
        <taxon>Panpulmonata</taxon>
        <taxon>Eupulmonata</taxon>
        <taxon>Stylommatophora</taxon>
        <taxon>Helicina</taxon>
        <taxon>Helicoidea</taxon>
        <taxon>Geomitridae</taxon>
        <taxon>Candidula</taxon>
    </lineage>
</organism>
<dbReference type="PIRSF" id="PIRSF031051">
    <property type="entry name" value="PyrdxlP_Pase_PHOSPHO2"/>
    <property type="match status" value="1"/>
</dbReference>
<evidence type="ECO:0000256" key="8">
    <source>
        <dbReference type="PIRSR" id="PIRSR031051-3"/>
    </source>
</evidence>
<sequence>MSEQKLQKVLLVFDFDHTLIDENSDEYVTRLAPGGQLPEEIKNLYEEDGWTDYMAEIFRYLHKNGCTPDSMLSFMSNIPLTQGIKELLDVTSANESFDHIIISDSNSMFIQHLLQVLGLTSVINEVFTNPAEFDEKGCLTIKRYHTQDWCTLSTVNLCKGHILKTFIEKKESEGVAYGHIIYVGDGYNDLCPGLTLRPQDALMPRVGFKLLKLIERMANKNKPVKRSELKATVVPWETGLDILKHIKSLGY</sequence>
<evidence type="ECO:0000256" key="2">
    <source>
        <dbReference type="ARBA" id="ARBA00008541"/>
    </source>
</evidence>
<keyword evidence="5 8" id="KW-0460">Magnesium</keyword>
<protein>
    <recommendedName>
        <fullName evidence="11">Pyridoxal phosphate phosphatase PHOSPHO2</fullName>
    </recommendedName>
</protein>
<evidence type="ECO:0000256" key="4">
    <source>
        <dbReference type="ARBA" id="ARBA00022801"/>
    </source>
</evidence>
<comment type="similarity">
    <text evidence="2">Belongs to the HAD-like hydrolase superfamily. PHOSPHO family.</text>
</comment>
<feature type="binding site" evidence="7">
    <location>
        <position position="25"/>
    </location>
    <ligand>
        <name>substrate</name>
    </ligand>
</feature>
<reference evidence="9" key="1">
    <citation type="submission" date="2021-04" db="EMBL/GenBank/DDBJ databases">
        <authorList>
            <consortium name="Molecular Ecology Group"/>
        </authorList>
    </citation>
    <scope>NUCLEOTIDE SEQUENCE</scope>
</reference>
<comment type="caution">
    <text evidence="9">The sequence shown here is derived from an EMBL/GenBank/DDBJ whole genome shotgun (WGS) entry which is preliminary data.</text>
</comment>
<dbReference type="InterPro" id="IPR036412">
    <property type="entry name" value="HAD-like_sf"/>
</dbReference>
<evidence type="ECO:0000256" key="3">
    <source>
        <dbReference type="ARBA" id="ARBA00022723"/>
    </source>
</evidence>
<proteinExistence type="inferred from homology"/>
<dbReference type="PANTHER" id="PTHR20889">
    <property type="entry name" value="PHOSPHATASE, ORPHAN 1, 2"/>
    <property type="match status" value="1"/>
</dbReference>